<keyword evidence="4" id="KW-0548">Nucleotidyltransferase</keyword>
<dbReference type="GO" id="GO:0006261">
    <property type="term" value="P:DNA-templated DNA replication"/>
    <property type="evidence" value="ECO:0007669"/>
    <property type="project" value="TreeGrafter"/>
</dbReference>
<dbReference type="Gene3D" id="1.10.8.60">
    <property type="match status" value="1"/>
</dbReference>
<reference evidence="11" key="1">
    <citation type="submission" date="2019-02" db="EMBL/GenBank/DDBJ databases">
        <authorList>
            <person name="Gruber-Vodicka R. H."/>
            <person name="Seah K. B. B."/>
        </authorList>
    </citation>
    <scope>NUCLEOTIDE SEQUENCE</scope>
    <source>
        <strain evidence="11">BECK_BZ131</strain>
    </source>
</reference>
<dbReference type="PANTHER" id="PTHR34388:SF1">
    <property type="entry name" value="DNA POLYMERASE III SUBUNIT DELTA"/>
    <property type="match status" value="1"/>
</dbReference>
<evidence type="ECO:0000256" key="9">
    <source>
        <dbReference type="NCBIfam" id="TIGR01128"/>
    </source>
</evidence>
<dbReference type="NCBIfam" id="TIGR01128">
    <property type="entry name" value="holA"/>
    <property type="match status" value="1"/>
</dbReference>
<comment type="similarity">
    <text evidence="7">Belongs to the DNA polymerase HolA subunit family.</text>
</comment>
<evidence type="ECO:0000256" key="4">
    <source>
        <dbReference type="ARBA" id="ARBA00022695"/>
    </source>
</evidence>
<dbReference type="EC" id="2.7.7.7" evidence="1 9"/>
<dbReference type="InterPro" id="IPR005790">
    <property type="entry name" value="DNA_polIII_delta"/>
</dbReference>
<keyword evidence="5" id="KW-0235">DNA replication</keyword>
<evidence type="ECO:0000256" key="6">
    <source>
        <dbReference type="ARBA" id="ARBA00022932"/>
    </source>
</evidence>
<dbReference type="InterPro" id="IPR010372">
    <property type="entry name" value="DNA_pol3_delta_N"/>
</dbReference>
<proteinExistence type="inferred from homology"/>
<dbReference type="SUPFAM" id="SSF52540">
    <property type="entry name" value="P-loop containing nucleoside triphosphate hydrolases"/>
    <property type="match status" value="1"/>
</dbReference>
<evidence type="ECO:0000256" key="8">
    <source>
        <dbReference type="ARBA" id="ARBA00049244"/>
    </source>
</evidence>
<evidence type="ECO:0000256" key="1">
    <source>
        <dbReference type="ARBA" id="ARBA00012417"/>
    </source>
</evidence>
<feature type="domain" description="DNA polymerase III delta N-terminal" evidence="10">
    <location>
        <begin position="20"/>
        <end position="136"/>
    </location>
</feature>
<dbReference type="Gene3D" id="3.40.50.300">
    <property type="entry name" value="P-loop containing nucleotide triphosphate hydrolases"/>
    <property type="match status" value="1"/>
</dbReference>
<keyword evidence="3" id="KW-0808">Transferase</keyword>
<dbReference type="Gene3D" id="1.20.272.10">
    <property type="match status" value="1"/>
</dbReference>
<dbReference type="EMBL" id="CAADFE010000036">
    <property type="protein sequence ID" value="VFJ72696.1"/>
    <property type="molecule type" value="Genomic_DNA"/>
</dbReference>
<comment type="catalytic activity">
    <reaction evidence="8">
        <text>DNA(n) + a 2'-deoxyribonucleoside 5'-triphosphate = DNA(n+1) + diphosphate</text>
        <dbReference type="Rhea" id="RHEA:22508"/>
        <dbReference type="Rhea" id="RHEA-COMP:17339"/>
        <dbReference type="Rhea" id="RHEA-COMP:17340"/>
        <dbReference type="ChEBI" id="CHEBI:33019"/>
        <dbReference type="ChEBI" id="CHEBI:61560"/>
        <dbReference type="ChEBI" id="CHEBI:173112"/>
        <dbReference type="EC" id="2.7.7.7"/>
    </reaction>
</comment>
<dbReference type="GO" id="GO:0009360">
    <property type="term" value="C:DNA polymerase III complex"/>
    <property type="evidence" value="ECO:0007669"/>
    <property type="project" value="UniProtKB-UniRule"/>
</dbReference>
<dbReference type="GO" id="GO:0003677">
    <property type="term" value="F:DNA binding"/>
    <property type="evidence" value="ECO:0007669"/>
    <property type="project" value="InterPro"/>
</dbReference>
<name>A0A450TUP4_9GAMM</name>
<dbReference type="CDD" id="cd18138">
    <property type="entry name" value="HLD_clamp_pol_III_delta"/>
    <property type="match status" value="1"/>
</dbReference>
<evidence type="ECO:0000256" key="5">
    <source>
        <dbReference type="ARBA" id="ARBA00022705"/>
    </source>
</evidence>
<dbReference type="Pfam" id="PF06144">
    <property type="entry name" value="DNA_pol3_delta"/>
    <property type="match status" value="1"/>
</dbReference>
<dbReference type="GO" id="GO:0003887">
    <property type="term" value="F:DNA-directed DNA polymerase activity"/>
    <property type="evidence" value="ECO:0007669"/>
    <property type="project" value="UniProtKB-UniRule"/>
</dbReference>
<organism evidence="11">
    <name type="scientific">Candidatus Kentrum sp. FW</name>
    <dbReference type="NCBI Taxonomy" id="2126338"/>
    <lineage>
        <taxon>Bacteria</taxon>
        <taxon>Pseudomonadati</taxon>
        <taxon>Pseudomonadota</taxon>
        <taxon>Gammaproteobacteria</taxon>
        <taxon>Candidatus Kentrum</taxon>
    </lineage>
</organism>
<dbReference type="SUPFAM" id="SSF48019">
    <property type="entry name" value="post-AAA+ oligomerization domain-like"/>
    <property type="match status" value="1"/>
</dbReference>
<protein>
    <recommendedName>
        <fullName evidence="2 9">DNA polymerase III subunit delta</fullName>
        <ecNumber evidence="1 9">2.7.7.7</ecNumber>
    </recommendedName>
</protein>
<dbReference type="InterPro" id="IPR008921">
    <property type="entry name" value="DNA_pol3_clamp-load_cplx_C"/>
</dbReference>
<dbReference type="PANTHER" id="PTHR34388">
    <property type="entry name" value="DNA POLYMERASE III SUBUNIT DELTA"/>
    <property type="match status" value="1"/>
</dbReference>
<accession>A0A450TUP4</accession>
<sequence>MQLKPEQLPAHLKRGLTFVYVISGDEPLQTTETLDVIRRSARDSGFTERIVFHADNRFDWNIIGRYSESLSLFSEKRLLDIRLPTGNPGQRGADVLVQCASRSNSDQIILVSTGQLDARQRKSKWYRSLEKVGVVIAIWPMNPRNLPGWIKNRALHRGVTITTGAAELLADRVEGNLLACAQEIEKFVLLGNDREIDVQDVLECVMDNARFETFALVDSTLAGDARYTMRILWRLAEEDTDPLPVLGILVWEIREMAKISAELNAGRYLEQVIGGQSVWYRRKVIIGTALSRHNRIAWVEMLQVAQCVDQIIKGIRKGDPWEGLLGLALLIVGIRTPFLGALWLGGS</sequence>
<gene>
    <name evidence="11" type="ORF">BECKFW1821C_GA0114237_103623</name>
</gene>
<evidence type="ECO:0000256" key="7">
    <source>
        <dbReference type="ARBA" id="ARBA00034754"/>
    </source>
</evidence>
<evidence type="ECO:0000313" key="11">
    <source>
        <dbReference type="EMBL" id="VFJ72696.1"/>
    </source>
</evidence>
<dbReference type="AlphaFoldDB" id="A0A450TUP4"/>
<evidence type="ECO:0000256" key="2">
    <source>
        <dbReference type="ARBA" id="ARBA00017703"/>
    </source>
</evidence>
<keyword evidence="6" id="KW-0239">DNA-directed DNA polymerase</keyword>
<evidence type="ECO:0000256" key="3">
    <source>
        <dbReference type="ARBA" id="ARBA00022679"/>
    </source>
</evidence>
<evidence type="ECO:0000259" key="10">
    <source>
        <dbReference type="Pfam" id="PF06144"/>
    </source>
</evidence>
<dbReference type="InterPro" id="IPR027417">
    <property type="entry name" value="P-loop_NTPase"/>
</dbReference>